<dbReference type="AlphaFoldDB" id="A0A1H4HA82"/>
<gene>
    <name evidence="3" type="ORF">SAMN04487924_15110</name>
    <name evidence="4" type="ORF">SAMN05216250_16011</name>
</gene>
<dbReference type="Gene3D" id="3.40.50.1110">
    <property type="entry name" value="SGNH hydrolase"/>
    <property type="match status" value="1"/>
</dbReference>
<feature type="domain" description="Sialate O-acetylesterase" evidence="2">
    <location>
        <begin position="104"/>
        <end position="357"/>
    </location>
</feature>
<protein>
    <submittedName>
        <fullName evidence="3">Sialate O-acetylesterase</fullName>
    </submittedName>
</protein>
<dbReference type="Proteomes" id="UP000183040">
    <property type="component" value="Unassembled WGS sequence"/>
</dbReference>
<dbReference type="InterPro" id="IPR039329">
    <property type="entry name" value="SIAE"/>
</dbReference>
<reference evidence="3 5" key="2">
    <citation type="submission" date="2016-10" db="EMBL/GenBank/DDBJ databases">
        <authorList>
            <person name="de Groot N.N."/>
        </authorList>
    </citation>
    <scope>NUCLEOTIDE SEQUENCE [LARGE SCALE GENOMIC DNA]</scope>
    <source>
        <strain evidence="4">NLAE-zl-C202</strain>
        <strain evidence="3 5">NLAE-zl-G339</strain>
    </source>
</reference>
<evidence type="ECO:0000259" key="2">
    <source>
        <dbReference type="Pfam" id="PF03629"/>
    </source>
</evidence>
<organism evidence="3 5">
    <name type="scientific">Bacteroides xylanisolvens</name>
    <dbReference type="NCBI Taxonomy" id="371601"/>
    <lineage>
        <taxon>Bacteria</taxon>
        <taxon>Pseudomonadati</taxon>
        <taxon>Bacteroidota</taxon>
        <taxon>Bacteroidia</taxon>
        <taxon>Bacteroidales</taxon>
        <taxon>Bacteroidaceae</taxon>
        <taxon>Bacteroides</taxon>
    </lineage>
</organism>
<dbReference type="GO" id="GO:0005975">
    <property type="term" value="P:carbohydrate metabolic process"/>
    <property type="evidence" value="ECO:0007669"/>
    <property type="project" value="TreeGrafter"/>
</dbReference>
<proteinExistence type="predicted"/>
<dbReference type="EMBL" id="FOUM01000060">
    <property type="protein sequence ID" value="SFO04314.1"/>
    <property type="molecule type" value="Genomic_DNA"/>
</dbReference>
<dbReference type="RefSeq" id="WP_074708845.1">
    <property type="nucleotide sequence ID" value="NZ_FNRP01000051.1"/>
</dbReference>
<evidence type="ECO:0000313" key="6">
    <source>
        <dbReference type="Proteomes" id="UP000183766"/>
    </source>
</evidence>
<dbReference type="Proteomes" id="UP000183766">
    <property type="component" value="Unassembled WGS sequence"/>
</dbReference>
<name>A0A1H4HA82_9BACE</name>
<reference evidence="6" key="1">
    <citation type="submission" date="2016-10" db="EMBL/GenBank/DDBJ databases">
        <authorList>
            <person name="Varghese N."/>
            <person name="Submissions S."/>
        </authorList>
    </citation>
    <scope>NUCLEOTIDE SEQUENCE [LARGE SCALE GENOMIC DNA]</scope>
    <source>
        <strain evidence="6">NLAE-zl-C202</strain>
    </source>
</reference>
<evidence type="ECO:0000313" key="3">
    <source>
        <dbReference type="EMBL" id="SEB18541.1"/>
    </source>
</evidence>
<dbReference type="EMBL" id="FNRP01000051">
    <property type="protein sequence ID" value="SEB18541.1"/>
    <property type="molecule type" value="Genomic_DNA"/>
</dbReference>
<evidence type="ECO:0000313" key="4">
    <source>
        <dbReference type="EMBL" id="SFO04314.1"/>
    </source>
</evidence>
<dbReference type="PANTHER" id="PTHR22901">
    <property type="entry name" value="SIALATE O-ACETYLESTERASE"/>
    <property type="match status" value="1"/>
</dbReference>
<accession>A0A1H4HA82</accession>
<sequence>MKRVIWLALFVCMVLSLWGKIRLPSILGDNMVLQRSDTVNIWGWAAPSQNVTVKPSWDNRIYTTKAENNGKWLLQIQTPEAGGPYQIDISDGELLTLKDILIGEVWICSGQSNMEMPVHGFYGQPVVGSLEEIVEASQYPDIRMFTLPPTPAAEPQDDCRGSWLKSTPESVRDFSAVGYFFGKNLNKVLNIPIGLITPNCGGIAIEPWMTAEAIRETAGINQKLAFTPQVQTEAANASYLFNGMIAPICNFTGRGFIWYQGESNQHNYFDYDKLQVSMVNLWRKEWKNEDMPFYYVQLVPFPFDGAERISLSLVIEAQYKALQHISNAGIVATTDLGHFTCIHPPRKKEIGQRLAALALRKTYQINGVLPDAPMIDKVVFEGNKAVLTFKGVPDYSPAAVGSLDFYGGELRGFEIAGEDRQFYPAKALLIQGQNRMEVMSEKVSRPVAVRYAFKNYHDANVMTTEGQPLVPFRTDHWDDVY</sequence>
<dbReference type="InterPro" id="IPR036514">
    <property type="entry name" value="SGNH_hydro_sf"/>
</dbReference>
<dbReference type="SUPFAM" id="SSF52266">
    <property type="entry name" value="SGNH hydrolase"/>
    <property type="match status" value="1"/>
</dbReference>
<keyword evidence="1" id="KW-0378">Hydrolase</keyword>
<dbReference type="Pfam" id="PF03629">
    <property type="entry name" value="SASA"/>
    <property type="match status" value="1"/>
</dbReference>
<evidence type="ECO:0000256" key="1">
    <source>
        <dbReference type="ARBA" id="ARBA00022801"/>
    </source>
</evidence>
<dbReference type="GO" id="GO:0001681">
    <property type="term" value="F:sialate O-acetylesterase activity"/>
    <property type="evidence" value="ECO:0007669"/>
    <property type="project" value="InterPro"/>
</dbReference>
<dbReference type="PANTHER" id="PTHR22901:SF0">
    <property type="entry name" value="SIALATE O-ACETYLESTERASE"/>
    <property type="match status" value="1"/>
</dbReference>
<dbReference type="InterPro" id="IPR005181">
    <property type="entry name" value="SASA"/>
</dbReference>
<evidence type="ECO:0000313" key="5">
    <source>
        <dbReference type="Proteomes" id="UP000183040"/>
    </source>
</evidence>